<comment type="caution">
    <text evidence="6">The sequence shown here is derived from an EMBL/GenBank/DDBJ whole genome shotgun (WGS) entry which is preliminary data.</text>
</comment>
<dbReference type="PANTHER" id="PTHR43668">
    <property type="entry name" value="ALLANTOINASE"/>
    <property type="match status" value="1"/>
</dbReference>
<dbReference type="Proteomes" id="UP001302274">
    <property type="component" value="Unassembled WGS sequence"/>
</dbReference>
<proteinExistence type="inferred from homology"/>
<dbReference type="RefSeq" id="WP_323578647.1">
    <property type="nucleotide sequence ID" value="NZ_JAYGJQ010000003.1"/>
</dbReference>
<dbReference type="SUPFAM" id="SSF51338">
    <property type="entry name" value="Composite domain of metallo-dependent hydrolases"/>
    <property type="match status" value="1"/>
</dbReference>
<keyword evidence="4" id="KW-0479">Metal-binding</keyword>
<reference evidence="6 7" key="1">
    <citation type="submission" date="2023-11" db="EMBL/GenBank/DDBJ databases">
        <title>A Novel Polar Bacteriovorax (B. antarcticus) Isolated from the Biocrust in Antarctica.</title>
        <authorList>
            <person name="Mun W."/>
            <person name="Choi S.Y."/>
            <person name="Mitchell R.J."/>
        </authorList>
    </citation>
    <scope>NUCLEOTIDE SEQUENCE [LARGE SCALE GENOMIC DNA]</scope>
    <source>
        <strain evidence="6 7">PP10</strain>
    </source>
</reference>
<evidence type="ECO:0000313" key="6">
    <source>
        <dbReference type="EMBL" id="MEA9358306.1"/>
    </source>
</evidence>
<evidence type="ECO:0000256" key="4">
    <source>
        <dbReference type="ARBA" id="ARBA00022723"/>
    </source>
</evidence>
<dbReference type="Gene3D" id="3.20.20.140">
    <property type="entry name" value="Metal-dependent hydrolases"/>
    <property type="match status" value="1"/>
</dbReference>
<evidence type="ECO:0000256" key="5">
    <source>
        <dbReference type="ARBA" id="ARBA00022801"/>
    </source>
</evidence>
<dbReference type="EMBL" id="JAYGJQ010000003">
    <property type="protein sequence ID" value="MEA9358306.1"/>
    <property type="molecule type" value="Genomic_DNA"/>
</dbReference>
<comment type="function">
    <text evidence="2">Catalyzes the reversible cyclization of carbamoyl aspartate to dihydroorotate.</text>
</comment>
<evidence type="ECO:0000256" key="3">
    <source>
        <dbReference type="ARBA" id="ARBA00010286"/>
    </source>
</evidence>
<evidence type="ECO:0000256" key="2">
    <source>
        <dbReference type="ARBA" id="ARBA00002368"/>
    </source>
</evidence>
<organism evidence="6 7">
    <name type="scientific">Bacteriovorax antarcticus</name>
    <dbReference type="NCBI Taxonomy" id="3088717"/>
    <lineage>
        <taxon>Bacteria</taxon>
        <taxon>Pseudomonadati</taxon>
        <taxon>Bdellovibrionota</taxon>
        <taxon>Bacteriovoracia</taxon>
        <taxon>Bacteriovoracales</taxon>
        <taxon>Bacteriovoracaceae</taxon>
        <taxon>Bacteriovorax</taxon>
    </lineage>
</organism>
<name>A0ABU5VZ76_9BACT</name>
<dbReference type="PROSITE" id="PS00483">
    <property type="entry name" value="DIHYDROOROTASE_2"/>
    <property type="match status" value="1"/>
</dbReference>
<evidence type="ECO:0000256" key="1">
    <source>
        <dbReference type="ARBA" id="ARBA00001947"/>
    </source>
</evidence>
<sequence length="426" mass="47310">MKTIQAKCATSQFIKRLDITFDETTGLIVSVADAVKNQSEVDYYYNDDCLLFAGMGDIHIHAREDVSGKNTYKEDFHSTCCAALNGGVVHVGDMPNNPIPPIDDVSYLNKFKLAAKVDVPILMYAGIGPSTRPLTFTVPYKAYMGPSIGELFFKDNQSLDDVLVHYKNQFVSFHCEDPEVLEAHKSEKTHGERRPLKAELMATDTALHLIEKYQLKGKLCHYSAGEGLTSIIAAKKRGVNVTCEVTPQHLYYSMELLKNKSETEQTFFQMNPPIRGESDRKALIQAVIEGYIDYLATDHAPHSQEEKLKGMSGLPGLDTYGPFVTWLLLDQKIDAKIIAKIVSEGPGIFFNQFLPSLNSKSDQLKKWGLGFGFLSSGYSASFSILNLVKPLKIEAAHLKTKAAWSPFLGETFPGSVENVFLCGKKM</sequence>
<dbReference type="InterPro" id="IPR032466">
    <property type="entry name" value="Metal_Hydrolase"/>
</dbReference>
<evidence type="ECO:0008006" key="8">
    <source>
        <dbReference type="Google" id="ProtNLM"/>
    </source>
</evidence>
<accession>A0ABU5VZ76</accession>
<keyword evidence="5" id="KW-0378">Hydrolase</keyword>
<comment type="cofactor">
    <cofactor evidence="1">
        <name>Zn(2+)</name>
        <dbReference type="ChEBI" id="CHEBI:29105"/>
    </cofactor>
</comment>
<dbReference type="PANTHER" id="PTHR43668:SF4">
    <property type="entry name" value="ALLANTOINASE"/>
    <property type="match status" value="1"/>
</dbReference>
<dbReference type="InterPro" id="IPR050138">
    <property type="entry name" value="DHOase/Allantoinase_Hydrolase"/>
</dbReference>
<gene>
    <name evidence="6" type="ORF">SHI21_18870</name>
</gene>
<keyword evidence="7" id="KW-1185">Reference proteome</keyword>
<dbReference type="InterPro" id="IPR002195">
    <property type="entry name" value="Dihydroorotase_CS"/>
</dbReference>
<evidence type="ECO:0000313" key="7">
    <source>
        <dbReference type="Proteomes" id="UP001302274"/>
    </source>
</evidence>
<dbReference type="InterPro" id="IPR011059">
    <property type="entry name" value="Metal-dep_hydrolase_composite"/>
</dbReference>
<dbReference type="SUPFAM" id="SSF51556">
    <property type="entry name" value="Metallo-dependent hydrolases"/>
    <property type="match status" value="1"/>
</dbReference>
<protein>
    <recommendedName>
        <fullName evidence="8">Dihydroorotase</fullName>
    </recommendedName>
</protein>
<comment type="similarity">
    <text evidence="3">Belongs to the metallo-dependent hydrolases superfamily. DHOase family. Class I DHOase subfamily.</text>
</comment>